<comment type="caution">
    <text evidence="1">The sequence shown here is derived from an EMBL/GenBank/DDBJ whole genome shotgun (WGS) entry which is preliminary data.</text>
</comment>
<evidence type="ECO:0000313" key="2">
    <source>
        <dbReference type="Proteomes" id="UP001595593"/>
    </source>
</evidence>
<proteinExistence type="predicted"/>
<dbReference type="SUPFAM" id="SSF48173">
    <property type="entry name" value="Cryptochrome/photolyase FAD-binding domain"/>
    <property type="match status" value="1"/>
</dbReference>
<name>A0ABV7G2M6_9PROT</name>
<dbReference type="InterPro" id="IPR036134">
    <property type="entry name" value="Crypto/Photolyase_FAD-like_sf"/>
</dbReference>
<dbReference type="Gene3D" id="1.10.10.1710">
    <property type="entry name" value="Deoxyribodipyrimidine photolyase-related"/>
    <property type="match status" value="1"/>
</dbReference>
<dbReference type="Proteomes" id="UP001595593">
    <property type="component" value="Unassembled WGS sequence"/>
</dbReference>
<dbReference type="PANTHER" id="PTHR38657:SF1">
    <property type="entry name" value="SLR1343 PROTEIN"/>
    <property type="match status" value="1"/>
</dbReference>
<accession>A0ABV7G2M6</accession>
<dbReference type="RefSeq" id="WP_379596628.1">
    <property type="nucleotide sequence ID" value="NZ_JBHRTN010000010.1"/>
</dbReference>
<dbReference type="Pfam" id="PF04244">
    <property type="entry name" value="DPRP"/>
    <property type="match status" value="1"/>
</dbReference>
<dbReference type="PANTHER" id="PTHR38657">
    <property type="entry name" value="SLR1343 PROTEIN"/>
    <property type="match status" value="1"/>
</dbReference>
<dbReference type="Gene3D" id="1.25.40.80">
    <property type="match status" value="1"/>
</dbReference>
<keyword evidence="2" id="KW-1185">Reference proteome</keyword>
<dbReference type="Gene3D" id="3.40.50.620">
    <property type="entry name" value="HUPs"/>
    <property type="match status" value="1"/>
</dbReference>
<dbReference type="EMBL" id="JBHRTN010000010">
    <property type="protein sequence ID" value="MFC3125736.1"/>
    <property type="molecule type" value="Genomic_DNA"/>
</dbReference>
<dbReference type="Gene3D" id="1.10.579.10">
    <property type="entry name" value="DNA Cyclobutane Dipyrimidine Photolyase, subunit A, domain 3"/>
    <property type="match status" value="1"/>
</dbReference>
<gene>
    <name evidence="1" type="ORF">ACFOD4_11725</name>
</gene>
<organism evidence="1 2">
    <name type="scientific">Teichococcus globiformis</name>
    <dbReference type="NCBI Taxonomy" id="2307229"/>
    <lineage>
        <taxon>Bacteria</taxon>
        <taxon>Pseudomonadati</taxon>
        <taxon>Pseudomonadota</taxon>
        <taxon>Alphaproteobacteria</taxon>
        <taxon>Acetobacterales</taxon>
        <taxon>Roseomonadaceae</taxon>
        <taxon>Roseomonas</taxon>
    </lineage>
</organism>
<protein>
    <submittedName>
        <fullName evidence="1">Cryptochrome/photolyase family protein</fullName>
    </submittedName>
</protein>
<evidence type="ECO:0000313" key="1">
    <source>
        <dbReference type="EMBL" id="MFC3125736.1"/>
    </source>
</evidence>
<dbReference type="InterPro" id="IPR052551">
    <property type="entry name" value="UV-DNA_repair_photolyase"/>
</dbReference>
<sequence>MTDSPAGVLRVVLGDQCSRTLSALRDLDPAVDVVLTMEVAEEADAVRHHRQKMVLIFSALRHFSLALAARGVRAEHVTLDDPANSGSFSGEVERAVRRHRPRKIVATHPGEWRVMRMMQSWEASTGVPVEIRDDDRFLCTRAGFARWARGRQQLRMEFFYRDMRRRHCILMEPDGEPCGGRWNFDAENRRRLPRNVAVPSPPRFEPDAITRAVLSMVRHRFPGRFGALENFAWPVRARDAAVALQDFLQHRLPAFGQYQDAMASAEPVLFHSLISAALNIGLLDPLEVCRAAEAEYRAGRAALSSAEGFIRQILGWREYVRGIYWLHMPHYAALNMLAAKRPLPDFYWSAETKMNCIRHVVTQTRDHAHAHHIQRLMVTGNFALLAGIAPEAINEWYLAVYVDAFEWVELPNTHGMATFADGGLLGSKPYAASGAYINRMSDYCAGCSYDPKAQAGERACPFNFLYWDFLARHAPRLRDFPRMAMPLSNLERLGPEKLEQIRHQAARFLEALPHAPAEAYR</sequence>
<dbReference type="InterPro" id="IPR007357">
    <property type="entry name" value="PhrB-like"/>
</dbReference>
<dbReference type="InterPro" id="IPR014729">
    <property type="entry name" value="Rossmann-like_a/b/a_fold"/>
</dbReference>
<reference evidence="2" key="1">
    <citation type="journal article" date="2019" name="Int. J. Syst. Evol. Microbiol.">
        <title>The Global Catalogue of Microorganisms (GCM) 10K type strain sequencing project: providing services to taxonomists for standard genome sequencing and annotation.</title>
        <authorList>
            <consortium name="The Broad Institute Genomics Platform"/>
            <consortium name="The Broad Institute Genome Sequencing Center for Infectious Disease"/>
            <person name="Wu L."/>
            <person name="Ma J."/>
        </authorList>
    </citation>
    <scope>NUCLEOTIDE SEQUENCE [LARGE SCALE GENOMIC DNA]</scope>
    <source>
        <strain evidence="2">KCTC 52094</strain>
    </source>
</reference>